<accession>A0A9W6B8H4</accession>
<feature type="compositionally biased region" description="Basic and acidic residues" evidence="1">
    <location>
        <begin position="1"/>
        <end position="15"/>
    </location>
</feature>
<evidence type="ECO:0000256" key="1">
    <source>
        <dbReference type="SAM" id="MobiDB-lite"/>
    </source>
</evidence>
<evidence type="ECO:0000313" key="3">
    <source>
        <dbReference type="Proteomes" id="UP001165080"/>
    </source>
</evidence>
<keyword evidence="3" id="KW-1185">Reference proteome</keyword>
<evidence type="ECO:0000313" key="2">
    <source>
        <dbReference type="EMBL" id="GLC47733.1"/>
    </source>
</evidence>
<name>A0A9W6B8H4_9CHLO</name>
<proteinExistence type="predicted"/>
<dbReference type="Proteomes" id="UP001165080">
    <property type="component" value="Unassembled WGS sequence"/>
</dbReference>
<feature type="region of interest" description="Disordered" evidence="1">
    <location>
        <begin position="1"/>
        <end position="32"/>
    </location>
</feature>
<dbReference type="EMBL" id="BRXU01000001">
    <property type="protein sequence ID" value="GLC47733.1"/>
    <property type="molecule type" value="Genomic_DNA"/>
</dbReference>
<sequence length="509" mass="51781">MPQELRPEPFEDHAGRGCALQSGMTYSPGPVTGTPAAHPLVFGSWRPEDLVTLSSSSPSTSPLASASNAPDVGVCAQSCEFFSHSCSAPTNGMDILAGSACAAPQHAAPTPPDISALHLLVQGDNCSPLLQSQLAAPASGQMPLYLVPAALQMFSPQLIHFFGGFPGMLAANPTPCPAAWDLSHGVSFAATTPYYNAAYSNPTGFWFHGLYFPSYEHFIAHRRRTIAYNFHYFGVRPYFRPPPDLPRPRPPTAGAPRAATAAAWPSSGSSTAVAGGSVPVPGSRAVKACDDGNDSPCCSPGSTSTCSNGDSDDAASDFCHADPETDLLGDAPQLVAGIRSPKDSSKSIAASLSSATEVPAKAAGVAQHLHEGCPPGGLHRGATIAMGEASVAASATMRPVATGMVAGSAGACGQGNRQAAASCGGGAAAVVGLPHSRLSPVRCKCAGGSGSGGHGPYEDVRAEVWQGSNAGAAVGSPMAGVCPQWLERQFCLLLDRVVGDALLGHEDAA</sequence>
<feature type="compositionally biased region" description="Low complexity" evidence="1">
    <location>
        <begin position="254"/>
        <end position="278"/>
    </location>
</feature>
<dbReference type="OrthoDB" id="536669at2759"/>
<comment type="caution">
    <text evidence="2">The sequence shown here is derived from an EMBL/GenBank/DDBJ whole genome shotgun (WGS) entry which is preliminary data.</text>
</comment>
<gene>
    <name evidence="2" type="primary">PLEST000678</name>
    <name evidence="2" type="ORF">PLESTB_000020000</name>
</gene>
<organism evidence="2 3">
    <name type="scientific">Pleodorina starrii</name>
    <dbReference type="NCBI Taxonomy" id="330485"/>
    <lineage>
        <taxon>Eukaryota</taxon>
        <taxon>Viridiplantae</taxon>
        <taxon>Chlorophyta</taxon>
        <taxon>core chlorophytes</taxon>
        <taxon>Chlorophyceae</taxon>
        <taxon>CS clade</taxon>
        <taxon>Chlamydomonadales</taxon>
        <taxon>Volvocaceae</taxon>
        <taxon>Pleodorina</taxon>
    </lineage>
</organism>
<feature type="compositionally biased region" description="Pro residues" evidence="1">
    <location>
        <begin position="243"/>
        <end position="253"/>
    </location>
</feature>
<reference evidence="2 3" key="1">
    <citation type="journal article" date="2023" name="Commun. Biol.">
        <title>Reorganization of the ancestral sex-determining regions during the evolution of trioecy in Pleodorina starrii.</title>
        <authorList>
            <person name="Takahashi K."/>
            <person name="Suzuki S."/>
            <person name="Kawai-Toyooka H."/>
            <person name="Yamamoto K."/>
            <person name="Hamaji T."/>
            <person name="Ootsuki R."/>
            <person name="Yamaguchi H."/>
            <person name="Kawachi M."/>
            <person name="Higashiyama T."/>
            <person name="Nozaki H."/>
        </authorList>
    </citation>
    <scope>NUCLEOTIDE SEQUENCE [LARGE SCALE GENOMIC DNA]</scope>
    <source>
        <strain evidence="2 3">NIES-4479</strain>
    </source>
</reference>
<protein>
    <submittedName>
        <fullName evidence="2">Uncharacterized protein</fullName>
    </submittedName>
</protein>
<feature type="region of interest" description="Disordered" evidence="1">
    <location>
        <begin position="243"/>
        <end position="278"/>
    </location>
</feature>
<dbReference type="AlphaFoldDB" id="A0A9W6B8H4"/>